<sequence>MLGSFDTAGKPNGGAVSCHHHRPGCKVDNCSQFPFSQGEAEAARIIREESTCSMFPVLPRSPETSRIKAVQVVGEPTQ</sequence>
<proteinExistence type="predicted"/>
<evidence type="ECO:0000313" key="1">
    <source>
        <dbReference type="EMBL" id="KAK2833343.1"/>
    </source>
</evidence>
<reference evidence="1" key="1">
    <citation type="submission" date="2023-07" db="EMBL/GenBank/DDBJ databases">
        <title>Chromosome-level Genome Assembly of Striped Snakehead (Channa striata).</title>
        <authorList>
            <person name="Liu H."/>
        </authorList>
    </citation>
    <scope>NUCLEOTIDE SEQUENCE</scope>
    <source>
        <strain evidence="1">Gz</strain>
        <tissue evidence="1">Muscle</tissue>
    </source>
</reference>
<dbReference type="AlphaFoldDB" id="A0AA88M9N2"/>
<dbReference type="Proteomes" id="UP001187415">
    <property type="component" value="Unassembled WGS sequence"/>
</dbReference>
<organism evidence="1 2">
    <name type="scientific">Channa striata</name>
    <name type="common">Snakehead murrel</name>
    <name type="synonym">Ophicephalus striatus</name>
    <dbReference type="NCBI Taxonomy" id="64152"/>
    <lineage>
        <taxon>Eukaryota</taxon>
        <taxon>Metazoa</taxon>
        <taxon>Chordata</taxon>
        <taxon>Craniata</taxon>
        <taxon>Vertebrata</taxon>
        <taxon>Euteleostomi</taxon>
        <taxon>Actinopterygii</taxon>
        <taxon>Neopterygii</taxon>
        <taxon>Teleostei</taxon>
        <taxon>Neoteleostei</taxon>
        <taxon>Acanthomorphata</taxon>
        <taxon>Anabantaria</taxon>
        <taxon>Anabantiformes</taxon>
        <taxon>Channoidei</taxon>
        <taxon>Channidae</taxon>
        <taxon>Channa</taxon>
    </lineage>
</organism>
<comment type="caution">
    <text evidence="1">The sequence shown here is derived from an EMBL/GenBank/DDBJ whole genome shotgun (WGS) entry which is preliminary data.</text>
</comment>
<keyword evidence="2" id="KW-1185">Reference proteome</keyword>
<protein>
    <submittedName>
        <fullName evidence="1">Uncharacterized protein</fullName>
    </submittedName>
</protein>
<accession>A0AA88M9N2</accession>
<dbReference type="EMBL" id="JAUPFM010000013">
    <property type="protein sequence ID" value="KAK2833343.1"/>
    <property type="molecule type" value="Genomic_DNA"/>
</dbReference>
<gene>
    <name evidence="1" type="ORF">Q5P01_017232</name>
</gene>
<evidence type="ECO:0000313" key="2">
    <source>
        <dbReference type="Proteomes" id="UP001187415"/>
    </source>
</evidence>
<name>A0AA88M9N2_CHASR</name>